<keyword evidence="1" id="KW-0472">Membrane</keyword>
<comment type="caution">
    <text evidence="2">The sequence shown here is derived from an EMBL/GenBank/DDBJ whole genome shotgun (WGS) entry which is preliminary data.</text>
</comment>
<dbReference type="AlphaFoldDB" id="A0A437JTX0"/>
<feature type="transmembrane region" description="Helical" evidence="1">
    <location>
        <begin position="110"/>
        <end position="128"/>
    </location>
</feature>
<sequence length="132" mass="13935">MSTSKADWLAKSLAGVAVLFGLLTVLSGGRPLFGGEAARLAAGAIVPFVLWFNFVAGFAYVACGLGLWQRRRWSVPLAVFIAAATGLVFAAFGVHAWSGGAYETRTVGAMALRTLLWAGIAATAHRVLRKRI</sequence>
<dbReference type="Proteomes" id="UP000288178">
    <property type="component" value="Unassembled WGS sequence"/>
</dbReference>
<feature type="transmembrane region" description="Helical" evidence="1">
    <location>
        <begin position="44"/>
        <end position="68"/>
    </location>
</feature>
<gene>
    <name evidence="2" type="ORF">ENE75_16095</name>
</gene>
<dbReference type="EMBL" id="SACT01000005">
    <property type="protein sequence ID" value="RVT50518.1"/>
    <property type="molecule type" value="Genomic_DNA"/>
</dbReference>
<proteinExistence type="predicted"/>
<accession>A0A437JTX0</accession>
<protein>
    <submittedName>
        <fullName evidence="2">Uncharacterized protein</fullName>
    </submittedName>
</protein>
<keyword evidence="1" id="KW-1133">Transmembrane helix</keyword>
<name>A0A437JTX0_9BURK</name>
<keyword evidence="3" id="KW-1185">Reference proteome</keyword>
<feature type="transmembrane region" description="Helical" evidence="1">
    <location>
        <begin position="75"/>
        <end position="98"/>
    </location>
</feature>
<reference evidence="2 3" key="1">
    <citation type="submission" date="2019-01" db="EMBL/GenBank/DDBJ databases">
        <authorList>
            <person name="Chen W.-M."/>
        </authorList>
    </citation>
    <scope>NUCLEOTIDE SEQUENCE [LARGE SCALE GENOMIC DNA]</scope>
    <source>
        <strain evidence="2 3">ICH-3</strain>
    </source>
</reference>
<organism evidence="2 3">
    <name type="scientific">Rubrivivax albus</name>
    <dbReference type="NCBI Taxonomy" id="2499835"/>
    <lineage>
        <taxon>Bacteria</taxon>
        <taxon>Pseudomonadati</taxon>
        <taxon>Pseudomonadota</taxon>
        <taxon>Betaproteobacteria</taxon>
        <taxon>Burkholderiales</taxon>
        <taxon>Sphaerotilaceae</taxon>
        <taxon>Rubrivivax</taxon>
    </lineage>
</organism>
<evidence type="ECO:0000313" key="2">
    <source>
        <dbReference type="EMBL" id="RVT50518.1"/>
    </source>
</evidence>
<evidence type="ECO:0000313" key="3">
    <source>
        <dbReference type="Proteomes" id="UP000288178"/>
    </source>
</evidence>
<dbReference type="OrthoDB" id="1122739at2"/>
<evidence type="ECO:0000256" key="1">
    <source>
        <dbReference type="SAM" id="Phobius"/>
    </source>
</evidence>
<dbReference type="RefSeq" id="WP_128199343.1">
    <property type="nucleotide sequence ID" value="NZ_SACT01000005.1"/>
</dbReference>
<keyword evidence="1" id="KW-0812">Transmembrane</keyword>